<accession>A0ABU6U980</accession>
<evidence type="ECO:0000313" key="3">
    <source>
        <dbReference type="Proteomes" id="UP001341840"/>
    </source>
</evidence>
<feature type="compositionally biased region" description="Acidic residues" evidence="1">
    <location>
        <begin position="45"/>
        <end position="55"/>
    </location>
</feature>
<organism evidence="2 3">
    <name type="scientific">Stylosanthes scabra</name>
    <dbReference type="NCBI Taxonomy" id="79078"/>
    <lineage>
        <taxon>Eukaryota</taxon>
        <taxon>Viridiplantae</taxon>
        <taxon>Streptophyta</taxon>
        <taxon>Embryophyta</taxon>
        <taxon>Tracheophyta</taxon>
        <taxon>Spermatophyta</taxon>
        <taxon>Magnoliopsida</taxon>
        <taxon>eudicotyledons</taxon>
        <taxon>Gunneridae</taxon>
        <taxon>Pentapetalae</taxon>
        <taxon>rosids</taxon>
        <taxon>fabids</taxon>
        <taxon>Fabales</taxon>
        <taxon>Fabaceae</taxon>
        <taxon>Papilionoideae</taxon>
        <taxon>50 kb inversion clade</taxon>
        <taxon>dalbergioids sensu lato</taxon>
        <taxon>Dalbergieae</taxon>
        <taxon>Pterocarpus clade</taxon>
        <taxon>Stylosanthes</taxon>
    </lineage>
</organism>
<feature type="compositionally biased region" description="Polar residues" evidence="1">
    <location>
        <begin position="1"/>
        <end position="13"/>
    </location>
</feature>
<name>A0ABU6U980_9FABA</name>
<feature type="region of interest" description="Disordered" evidence="1">
    <location>
        <begin position="294"/>
        <end position="349"/>
    </location>
</feature>
<dbReference type="Proteomes" id="UP001341840">
    <property type="component" value="Unassembled WGS sequence"/>
</dbReference>
<feature type="region of interest" description="Disordered" evidence="1">
    <location>
        <begin position="1"/>
        <end position="59"/>
    </location>
</feature>
<feature type="compositionally biased region" description="Pro residues" evidence="1">
    <location>
        <begin position="18"/>
        <end position="33"/>
    </location>
</feature>
<protein>
    <submittedName>
        <fullName evidence="2">Uncharacterized protein</fullName>
    </submittedName>
</protein>
<evidence type="ECO:0000256" key="1">
    <source>
        <dbReference type="SAM" id="MobiDB-lite"/>
    </source>
</evidence>
<keyword evidence="3" id="KW-1185">Reference proteome</keyword>
<comment type="caution">
    <text evidence="2">The sequence shown here is derived from an EMBL/GenBank/DDBJ whole genome shotgun (WGS) entry which is preliminary data.</text>
</comment>
<dbReference type="EMBL" id="JASCZI010120928">
    <property type="protein sequence ID" value="MED6157777.1"/>
    <property type="molecule type" value="Genomic_DNA"/>
</dbReference>
<sequence length="349" mass="39520">MGGSRQAQQTPQATSTHMPPPQSHPPRPQPRTPSRPSGASKNTDGDGDDDEDEEASVAGDDRPLLRWNTTIFKSYYNWYVPHFHLAPEEAINTWWDKWKKAFRFRKGEAEKMRDGCLTRATKRLRELFNGIREKGYPGEWIPDNIFKCLKEYWALEEYQTLKRTNKSNRASSTGGSLHTWGISHLSGHSGEDDSFFNLTQIICWQQLYDDEIKRLEEERAALIAVGCPEPPIDYDAVWFRIAGGRKRGRVYERGKVLSGLKPPVYDSDDVSTASGPVDMWEQVTLLNRELTQQAKEHRQENMQAGSTTASSAGMPSPMPPPPLQHEPASATDQPQPDGDRSPHDDPDYI</sequence>
<gene>
    <name evidence="2" type="ORF">PIB30_026446</name>
</gene>
<evidence type="ECO:0000313" key="2">
    <source>
        <dbReference type="EMBL" id="MED6157777.1"/>
    </source>
</evidence>
<proteinExistence type="predicted"/>
<feature type="compositionally biased region" description="Basic and acidic residues" evidence="1">
    <location>
        <begin position="337"/>
        <end position="349"/>
    </location>
</feature>
<reference evidence="2 3" key="1">
    <citation type="journal article" date="2023" name="Plants (Basel)">
        <title>Bridging the Gap: Combining Genomics and Transcriptomics Approaches to Understand Stylosanthes scabra, an Orphan Legume from the Brazilian Caatinga.</title>
        <authorList>
            <person name="Ferreira-Neto J.R.C."/>
            <person name="da Silva M.D."/>
            <person name="Binneck E."/>
            <person name="de Melo N.F."/>
            <person name="da Silva R.H."/>
            <person name="de Melo A.L.T.M."/>
            <person name="Pandolfi V."/>
            <person name="Bustamante F.O."/>
            <person name="Brasileiro-Vidal A.C."/>
            <person name="Benko-Iseppon A.M."/>
        </authorList>
    </citation>
    <scope>NUCLEOTIDE SEQUENCE [LARGE SCALE GENOMIC DNA]</scope>
    <source>
        <tissue evidence="2">Leaves</tissue>
    </source>
</reference>